<dbReference type="Pfam" id="PF02334">
    <property type="entry name" value="RTP"/>
    <property type="match status" value="1"/>
</dbReference>
<dbReference type="Proteomes" id="UP000076476">
    <property type="component" value="Unassembled WGS sequence"/>
</dbReference>
<dbReference type="KEGG" id="apak:AP3564_13135"/>
<evidence type="ECO:0000313" key="5">
    <source>
        <dbReference type="Proteomes" id="UP000076476"/>
    </source>
</evidence>
<dbReference type="SUPFAM" id="SSF46785">
    <property type="entry name" value="Winged helix' DNA-binding domain"/>
    <property type="match status" value="1"/>
</dbReference>
<dbReference type="GeneID" id="301125998"/>
<dbReference type="OrthoDB" id="2438867at2"/>
<reference evidence="3 6" key="2">
    <citation type="submission" date="2016-10" db="EMBL/GenBank/DDBJ databases">
        <title>The whole genome sequencing and assembly of Aeribacillus pallidus KCTC3564 strain.</title>
        <authorList>
            <person name="Lee Y.-J."/>
            <person name="Park M.-K."/>
            <person name="Yi H."/>
            <person name="Bahn Y.-S."/>
            <person name="Kim J.F."/>
            <person name="Lee D.-W."/>
        </authorList>
    </citation>
    <scope>NUCLEOTIDE SEQUENCE [LARGE SCALE GENOMIC DNA]</scope>
    <source>
        <strain evidence="3 6">KCTC3564</strain>
    </source>
</reference>
<keyword evidence="1" id="KW-0238">DNA-binding</keyword>
<dbReference type="PIRSF" id="PIRSF021424">
    <property type="entry name" value="RTP"/>
    <property type="match status" value="1"/>
</dbReference>
<accession>A0A161XQ56</accession>
<dbReference type="EMBL" id="LWBR01000079">
    <property type="protein sequence ID" value="KZN94694.1"/>
    <property type="molecule type" value="Genomic_DNA"/>
</dbReference>
<reference evidence="4 5" key="1">
    <citation type="submission" date="2016-04" db="EMBL/GenBank/DDBJ databases">
        <title>Draft genome sequence of Aeribacillus pallidus 8m3 from petroleum reservoir.</title>
        <authorList>
            <person name="Poltaraus A.B."/>
            <person name="Nazina T.N."/>
            <person name="Tourova T.P."/>
            <person name="Malakho S.M."/>
            <person name="Korshunova A.V."/>
            <person name="Sokolova D.S."/>
        </authorList>
    </citation>
    <scope>NUCLEOTIDE SEQUENCE [LARGE SCALE GENOMIC DNA]</scope>
    <source>
        <strain evidence="4 5">8m3</strain>
    </source>
</reference>
<dbReference type="GO" id="GO:0003677">
    <property type="term" value="F:DNA binding"/>
    <property type="evidence" value="ECO:0007669"/>
    <property type="project" value="UniProtKB-KW"/>
</dbReference>
<dbReference type="GO" id="GO:0006274">
    <property type="term" value="P:DNA replication termination"/>
    <property type="evidence" value="ECO:0007669"/>
    <property type="project" value="InterPro"/>
</dbReference>
<dbReference type="RefSeq" id="WP_063389720.1">
    <property type="nucleotide sequence ID" value="NZ_CP017703.1"/>
</dbReference>
<comment type="function">
    <text evidence="1">Plays a role in DNA replication and termination (fork arrest mechanism). Two dimers of rtp bind to the two inverted repeat regions (IRI and IRII) present in the termination site. The binding of each dimer is centered on an 8 bp direct repeat.</text>
</comment>
<dbReference type="InterPro" id="IPR003432">
    <property type="entry name" value="RTP"/>
</dbReference>
<protein>
    <recommendedName>
        <fullName evidence="1">Replication termination protein</fullName>
    </recommendedName>
    <alternativeName>
        <fullName evidence="1">Replication terminator protein</fullName>
    </alternativeName>
</protein>
<dbReference type="Gene3D" id="1.10.10.10">
    <property type="entry name" value="Winged helix-like DNA-binding domain superfamily/Winged helix DNA-binding domain"/>
    <property type="match status" value="1"/>
</dbReference>
<accession>A0A167YYA6</accession>
<keyword evidence="5" id="KW-1185">Reference proteome</keyword>
<organism evidence="4 5">
    <name type="scientific">Aeribacillus pallidus</name>
    <dbReference type="NCBI Taxonomy" id="33936"/>
    <lineage>
        <taxon>Bacteria</taxon>
        <taxon>Bacillati</taxon>
        <taxon>Bacillota</taxon>
        <taxon>Bacilli</taxon>
        <taxon>Bacillales</taxon>
        <taxon>Bacillaceae</taxon>
        <taxon>Aeribacillus</taxon>
    </lineage>
</organism>
<dbReference type="InterPro" id="IPR036388">
    <property type="entry name" value="WH-like_DNA-bd_sf"/>
</dbReference>
<sequence length="122" mass="14784">MTEKRKPSGFLLKQRAFLKLYLITMTEKKRLYGFKILDELREEFRPYGYRPNHSELYKALHDLIKDGILKQIKRKKEGAEFQEVVYYQFVDYEKAKQYKRQLKAELDRSKAIIEKAIRDNFA</sequence>
<evidence type="ECO:0000313" key="4">
    <source>
        <dbReference type="EMBL" id="KZN94694.1"/>
    </source>
</evidence>
<dbReference type="EMBL" id="CP017703">
    <property type="protein sequence ID" value="ASS91042.1"/>
    <property type="molecule type" value="Genomic_DNA"/>
</dbReference>
<feature type="coiled-coil region" evidence="2">
    <location>
        <begin position="92"/>
        <end position="119"/>
    </location>
</feature>
<proteinExistence type="predicted"/>
<name>A0A167YYA6_9BACI</name>
<evidence type="ECO:0000256" key="1">
    <source>
        <dbReference type="PIRNR" id="PIRNR021424"/>
    </source>
</evidence>
<dbReference type="AlphaFoldDB" id="A0A167YYA6"/>
<dbReference type="InterPro" id="IPR036390">
    <property type="entry name" value="WH_DNA-bd_sf"/>
</dbReference>
<keyword evidence="2" id="KW-0175">Coiled coil</keyword>
<dbReference type="Proteomes" id="UP000214606">
    <property type="component" value="Chromosome"/>
</dbReference>
<evidence type="ECO:0000256" key="2">
    <source>
        <dbReference type="SAM" id="Coils"/>
    </source>
</evidence>
<evidence type="ECO:0000313" key="3">
    <source>
        <dbReference type="EMBL" id="ASS91042.1"/>
    </source>
</evidence>
<comment type="subunit">
    <text evidence="1">Homodimer.</text>
</comment>
<evidence type="ECO:0000313" key="6">
    <source>
        <dbReference type="Proteomes" id="UP000214606"/>
    </source>
</evidence>
<gene>
    <name evidence="3" type="ORF">AP3564_13135</name>
    <name evidence="4" type="ORF">AZI98_18510</name>
</gene>